<dbReference type="CDD" id="cd10944">
    <property type="entry name" value="CE4_SmPgdA_like"/>
    <property type="match status" value="1"/>
</dbReference>
<dbReference type="PANTHER" id="PTHR10587">
    <property type="entry name" value="GLYCOSYL TRANSFERASE-RELATED"/>
    <property type="match status" value="1"/>
</dbReference>
<organism evidence="2 3">
    <name type="scientific">Candidatus Scybalomonas excrementavium</name>
    <dbReference type="NCBI Taxonomy" id="2840943"/>
    <lineage>
        <taxon>Bacteria</taxon>
        <taxon>Bacillati</taxon>
        <taxon>Bacillota</taxon>
        <taxon>Clostridia</taxon>
        <taxon>Lachnospirales</taxon>
        <taxon>Lachnospiraceae</taxon>
        <taxon>Lachnospiraceae incertae sedis</taxon>
        <taxon>Candidatus Scybalomonas</taxon>
    </lineage>
</organism>
<evidence type="ECO:0000313" key="2">
    <source>
        <dbReference type="EMBL" id="MBO8463565.1"/>
    </source>
</evidence>
<dbReference type="PANTHER" id="PTHR10587:SF125">
    <property type="entry name" value="POLYSACCHARIDE DEACETYLASE YHEN-RELATED"/>
    <property type="match status" value="1"/>
</dbReference>
<evidence type="ECO:0000313" key="3">
    <source>
        <dbReference type="Proteomes" id="UP000823618"/>
    </source>
</evidence>
<dbReference type="SUPFAM" id="SSF88713">
    <property type="entry name" value="Glycoside hydrolase/deacetylase"/>
    <property type="match status" value="1"/>
</dbReference>
<reference evidence="2" key="1">
    <citation type="submission" date="2020-10" db="EMBL/GenBank/DDBJ databases">
        <authorList>
            <person name="Gilroy R."/>
        </authorList>
    </citation>
    <scope>NUCLEOTIDE SEQUENCE</scope>
    <source>
        <strain evidence="2">E3-2379</strain>
    </source>
</reference>
<dbReference type="Pfam" id="PF01522">
    <property type="entry name" value="Polysacc_deac_1"/>
    <property type="match status" value="1"/>
</dbReference>
<dbReference type="InterPro" id="IPR050248">
    <property type="entry name" value="Polysacc_deacetylase_ArnD"/>
</dbReference>
<accession>A0A9D9N859</accession>
<gene>
    <name evidence="2" type="ORF">IAC13_06515</name>
</gene>
<reference evidence="2" key="2">
    <citation type="journal article" date="2021" name="PeerJ">
        <title>Extensive microbial diversity within the chicken gut microbiome revealed by metagenomics and culture.</title>
        <authorList>
            <person name="Gilroy R."/>
            <person name="Ravi A."/>
            <person name="Getino M."/>
            <person name="Pursley I."/>
            <person name="Horton D.L."/>
            <person name="Alikhan N.F."/>
            <person name="Baker D."/>
            <person name="Gharbi K."/>
            <person name="Hall N."/>
            <person name="Watson M."/>
            <person name="Adriaenssens E.M."/>
            <person name="Foster-Nyarko E."/>
            <person name="Jarju S."/>
            <person name="Secka A."/>
            <person name="Antonio M."/>
            <person name="Oren A."/>
            <person name="Chaudhuri R.R."/>
            <person name="La Ragione R."/>
            <person name="Hildebrand F."/>
            <person name="Pallen M.J."/>
        </authorList>
    </citation>
    <scope>NUCLEOTIDE SEQUENCE</scope>
    <source>
        <strain evidence="2">E3-2379</strain>
    </source>
</reference>
<dbReference type="Gene3D" id="3.20.20.370">
    <property type="entry name" value="Glycoside hydrolase/deacetylase"/>
    <property type="match status" value="1"/>
</dbReference>
<dbReference type="PROSITE" id="PS51677">
    <property type="entry name" value="NODB"/>
    <property type="match status" value="1"/>
</dbReference>
<comment type="caution">
    <text evidence="2">The sequence shown here is derived from an EMBL/GenBank/DDBJ whole genome shotgun (WGS) entry which is preliminary data.</text>
</comment>
<name>A0A9D9N859_9FIRM</name>
<sequence length="269" mass="31374">MKKKRWRHLNHLTICFVLLLLIAFYQNGRKEQLEQKIQNSFVQEVMSISNGRAESSTIEEKRKVYLTFDDGPSKYTEEILKILKEENVKATFFVVGYEGEVYAKRYRAIVEEGHTLAMHAYEHDYGKIYQSVENFSKDLKKLQTLLEDVTGIKPTIYRFPGGSSNSQIKIPIKKFIHYLDEQGITYYDWNALSEDAIYKDLSPEKLNQNILKDLKHKDPCIVLMHDLGDRHGTVEALRPLIRQLKELNCEILPITEATPTIQHVKLKEK</sequence>
<dbReference type="InterPro" id="IPR011330">
    <property type="entry name" value="Glyco_hydro/deAcase_b/a-brl"/>
</dbReference>
<feature type="domain" description="NodB homology" evidence="1">
    <location>
        <begin position="62"/>
        <end position="252"/>
    </location>
</feature>
<dbReference type="EMBL" id="JADIML010000177">
    <property type="protein sequence ID" value="MBO8463565.1"/>
    <property type="molecule type" value="Genomic_DNA"/>
</dbReference>
<protein>
    <submittedName>
        <fullName evidence="2">Polysaccharide deacetylase</fullName>
    </submittedName>
</protein>
<evidence type="ECO:0000259" key="1">
    <source>
        <dbReference type="PROSITE" id="PS51677"/>
    </source>
</evidence>
<dbReference type="GO" id="GO:0016810">
    <property type="term" value="F:hydrolase activity, acting on carbon-nitrogen (but not peptide) bonds"/>
    <property type="evidence" value="ECO:0007669"/>
    <property type="project" value="InterPro"/>
</dbReference>
<dbReference type="GO" id="GO:0005975">
    <property type="term" value="P:carbohydrate metabolic process"/>
    <property type="evidence" value="ECO:0007669"/>
    <property type="project" value="InterPro"/>
</dbReference>
<dbReference type="Proteomes" id="UP000823618">
    <property type="component" value="Unassembled WGS sequence"/>
</dbReference>
<proteinExistence type="predicted"/>
<dbReference type="InterPro" id="IPR002509">
    <property type="entry name" value="NODB_dom"/>
</dbReference>
<dbReference type="AlphaFoldDB" id="A0A9D9N859"/>